<dbReference type="SUPFAM" id="SSF52540">
    <property type="entry name" value="P-loop containing nucleoside triphosphate hydrolases"/>
    <property type="match status" value="1"/>
</dbReference>
<dbReference type="Pfam" id="PF00485">
    <property type="entry name" value="PRK"/>
    <property type="match status" value="1"/>
</dbReference>
<evidence type="ECO:0000313" key="3">
    <source>
        <dbReference type="Proteomes" id="UP000242224"/>
    </source>
</evidence>
<sequence>MEVLAAHKQAVLDLVDRVHRTASRTVIGIAGPPGSGKSTLAELVVEALNARADPACSARLVPMDGFHLDNAELDARGWRMVKGAPETFDVEGFVDLVTRLRDDSADIAYPLFSRAKDRTLPGAGSVAAATRVVVVEGNYLLLSDGGWSKLKALFDATVMLAPPMDVLERRLIARWLEHGLAPDQARSRARGNDLTNARRVFEQSARADLILTLPEAEVAAEMERSNQT</sequence>
<organism evidence="2 3">
    <name type="scientific">Thioclava marina</name>
    <dbReference type="NCBI Taxonomy" id="1915077"/>
    <lineage>
        <taxon>Bacteria</taxon>
        <taxon>Pseudomonadati</taxon>
        <taxon>Pseudomonadota</taxon>
        <taxon>Alphaproteobacteria</taxon>
        <taxon>Rhodobacterales</taxon>
        <taxon>Paracoccaceae</taxon>
        <taxon>Thioclava</taxon>
    </lineage>
</organism>
<protein>
    <recommendedName>
        <fullName evidence="1">Phosphoribulokinase/uridine kinase domain-containing protein</fullName>
    </recommendedName>
</protein>
<dbReference type="Proteomes" id="UP000242224">
    <property type="component" value="Unassembled WGS sequence"/>
</dbReference>
<accession>A0ABX3MHV9</accession>
<comment type="caution">
    <text evidence="2">The sequence shown here is derived from an EMBL/GenBank/DDBJ whole genome shotgun (WGS) entry which is preliminary data.</text>
</comment>
<dbReference type="InterPro" id="IPR027417">
    <property type="entry name" value="P-loop_NTPase"/>
</dbReference>
<dbReference type="InterPro" id="IPR006083">
    <property type="entry name" value="PRK/URK"/>
</dbReference>
<feature type="domain" description="Phosphoribulokinase/uridine kinase" evidence="1">
    <location>
        <begin position="26"/>
        <end position="172"/>
    </location>
</feature>
<dbReference type="RefSeq" id="WP_078574967.1">
    <property type="nucleotide sequence ID" value="NZ_MPZS01000003.1"/>
</dbReference>
<evidence type="ECO:0000313" key="2">
    <source>
        <dbReference type="EMBL" id="OOY11151.1"/>
    </source>
</evidence>
<evidence type="ECO:0000259" key="1">
    <source>
        <dbReference type="Pfam" id="PF00485"/>
    </source>
</evidence>
<dbReference type="Gene3D" id="3.40.50.300">
    <property type="entry name" value="P-loop containing nucleotide triphosphate hydrolases"/>
    <property type="match status" value="2"/>
</dbReference>
<dbReference type="EMBL" id="MPZS01000003">
    <property type="protein sequence ID" value="OOY11151.1"/>
    <property type="molecule type" value="Genomic_DNA"/>
</dbReference>
<keyword evidence="3" id="KW-1185">Reference proteome</keyword>
<name>A0ABX3MHV9_9RHOB</name>
<proteinExistence type="predicted"/>
<dbReference type="PANTHER" id="PTHR10285">
    <property type="entry name" value="URIDINE KINASE"/>
    <property type="match status" value="1"/>
</dbReference>
<reference evidence="2 3" key="1">
    <citation type="submission" date="2016-11" db="EMBL/GenBank/DDBJ databases">
        <title>A multilocus sequence analysis scheme for characterization of bacteria in the genus Thioclava.</title>
        <authorList>
            <person name="Liu Y."/>
            <person name="Shao Z."/>
        </authorList>
    </citation>
    <scope>NUCLEOTIDE SEQUENCE [LARGE SCALE GENOMIC DNA]</scope>
    <source>
        <strain evidence="2 3">11.10-0-13</strain>
    </source>
</reference>
<gene>
    <name evidence="2" type="ORF">BMG00_15560</name>
</gene>